<dbReference type="PRINTS" id="PR00926">
    <property type="entry name" value="MITOCARRIER"/>
</dbReference>
<dbReference type="EMBL" id="MCFC01000072">
    <property type="protein sequence ID" value="ORY24070.1"/>
    <property type="molecule type" value="Genomic_DNA"/>
</dbReference>
<dbReference type="Gene3D" id="1.50.40.10">
    <property type="entry name" value="Mitochondrial carrier domain"/>
    <property type="match status" value="1"/>
</dbReference>
<evidence type="ECO:0000256" key="4">
    <source>
        <dbReference type="ARBA" id="ARBA00022737"/>
    </source>
</evidence>
<dbReference type="InterPro" id="IPR002067">
    <property type="entry name" value="MCP"/>
</dbReference>
<name>A0A1Y2AP48_9TREE</name>
<dbReference type="InterPro" id="IPR023395">
    <property type="entry name" value="MCP_dom_sf"/>
</dbReference>
<protein>
    <submittedName>
        <fullName evidence="11">Mitochondrial carrier domain-containing protein</fullName>
    </submittedName>
</protein>
<feature type="repeat" description="Solcar" evidence="8">
    <location>
        <begin position="81"/>
        <end position="169"/>
    </location>
</feature>
<reference evidence="11 12" key="1">
    <citation type="submission" date="2016-07" db="EMBL/GenBank/DDBJ databases">
        <title>Pervasive Adenine N6-methylation of Active Genes in Fungi.</title>
        <authorList>
            <consortium name="DOE Joint Genome Institute"/>
            <person name="Mondo S.J."/>
            <person name="Dannebaum R.O."/>
            <person name="Kuo R.C."/>
            <person name="Labutti K."/>
            <person name="Haridas S."/>
            <person name="Kuo A."/>
            <person name="Salamov A."/>
            <person name="Ahrendt S.R."/>
            <person name="Lipzen A."/>
            <person name="Sullivan W."/>
            <person name="Andreopoulos W.B."/>
            <person name="Clum A."/>
            <person name="Lindquist E."/>
            <person name="Daum C."/>
            <person name="Ramamoorthy G.K."/>
            <person name="Gryganskyi A."/>
            <person name="Culley D."/>
            <person name="Magnuson J.K."/>
            <person name="James T.Y."/>
            <person name="O'Malley M.A."/>
            <person name="Stajich J.E."/>
            <person name="Spatafora J.W."/>
            <person name="Visel A."/>
            <person name="Grigoriev I.V."/>
        </authorList>
    </citation>
    <scope>NUCLEOTIDE SEQUENCE [LARGE SCALE GENOMIC DNA]</scope>
    <source>
        <strain evidence="11 12">68-887.2</strain>
    </source>
</reference>
<keyword evidence="12" id="KW-1185">Reference proteome</keyword>
<dbReference type="SUPFAM" id="SSF103506">
    <property type="entry name" value="Mitochondrial carrier"/>
    <property type="match status" value="1"/>
</dbReference>
<comment type="subcellular location">
    <subcellularLocation>
        <location evidence="1">Mitochondrion membrane</location>
        <topology evidence="1">Multi-pass membrane protein</topology>
    </subcellularLocation>
</comment>
<evidence type="ECO:0000313" key="12">
    <source>
        <dbReference type="Proteomes" id="UP000193986"/>
    </source>
</evidence>
<evidence type="ECO:0000256" key="9">
    <source>
        <dbReference type="RuleBase" id="RU000488"/>
    </source>
</evidence>
<organism evidence="11 12">
    <name type="scientific">Naematelia encephala</name>
    <dbReference type="NCBI Taxonomy" id="71784"/>
    <lineage>
        <taxon>Eukaryota</taxon>
        <taxon>Fungi</taxon>
        <taxon>Dikarya</taxon>
        <taxon>Basidiomycota</taxon>
        <taxon>Agaricomycotina</taxon>
        <taxon>Tremellomycetes</taxon>
        <taxon>Tremellales</taxon>
        <taxon>Naemateliaceae</taxon>
        <taxon>Naematelia</taxon>
    </lineage>
</organism>
<dbReference type="GO" id="GO:0055085">
    <property type="term" value="P:transmembrane transport"/>
    <property type="evidence" value="ECO:0007669"/>
    <property type="project" value="InterPro"/>
</dbReference>
<proteinExistence type="inferred from homology"/>
<evidence type="ECO:0000256" key="5">
    <source>
        <dbReference type="ARBA" id="ARBA00022989"/>
    </source>
</evidence>
<dbReference type="Pfam" id="PF00153">
    <property type="entry name" value="Mito_carr"/>
    <property type="match status" value="3"/>
</dbReference>
<keyword evidence="5" id="KW-1133">Transmembrane helix</keyword>
<evidence type="ECO:0000256" key="8">
    <source>
        <dbReference type="PROSITE-ProRule" id="PRU00282"/>
    </source>
</evidence>
<dbReference type="InParanoid" id="A0A1Y2AP48"/>
<dbReference type="OrthoDB" id="270584at2759"/>
<sequence length="400" mass="43032">MPSIQIPFSRSSSSSQSNSASTSSASPIVAVSSSHRSSGQHSAIVSEPLSPSIPEGIEIEEEEDFSPIYRGRIRSFIMDNQLVINTFIAGGLAGAASRTVVSPLERLKIILQVQASGGGQAYGGVWRSLARMWREEGFRGYMKGNGINVIRILPYSALQFTSYGGFKSLLASWSGETTLSTPLRLAAGAGAGMVAVAATYPLDLVRARLSIATANMAMANSPSSKSAFSAQDAKLGIAGMTKKVYMTEGGIRGLYRGCWATAVGVAPYVSLNFYIYESLRSYILPAPNEIHQLGSGELTIRKLFCGALAGASSLIFTHPFDVLRRKLQVAGLSTNGPQYGGAIDAMRQIIRKEGFWKGMYRGLTPNLIKVTPSIAVSFYTFEAVRDLLARWEDIEEAQEI</sequence>
<dbReference type="STRING" id="71784.A0A1Y2AP48"/>
<keyword evidence="3 8" id="KW-0812">Transmembrane</keyword>
<dbReference type="FunCoup" id="A0A1Y2AP48">
    <property type="interactions" value="27"/>
</dbReference>
<dbReference type="GO" id="GO:0031966">
    <property type="term" value="C:mitochondrial membrane"/>
    <property type="evidence" value="ECO:0007669"/>
    <property type="project" value="UniProtKB-SubCell"/>
</dbReference>
<evidence type="ECO:0000313" key="11">
    <source>
        <dbReference type="EMBL" id="ORY24070.1"/>
    </source>
</evidence>
<keyword evidence="2 9" id="KW-0813">Transport</keyword>
<comment type="caution">
    <text evidence="11">The sequence shown here is derived from an EMBL/GenBank/DDBJ whole genome shotgun (WGS) entry which is preliminary data.</text>
</comment>
<evidence type="ECO:0000256" key="6">
    <source>
        <dbReference type="ARBA" id="ARBA00023128"/>
    </source>
</evidence>
<dbReference type="InterPro" id="IPR018108">
    <property type="entry name" value="MCP_transmembrane"/>
</dbReference>
<dbReference type="Proteomes" id="UP000193986">
    <property type="component" value="Unassembled WGS sequence"/>
</dbReference>
<dbReference type="PANTHER" id="PTHR24089">
    <property type="entry name" value="SOLUTE CARRIER FAMILY 25"/>
    <property type="match status" value="1"/>
</dbReference>
<keyword evidence="7 8" id="KW-0472">Membrane</keyword>
<evidence type="ECO:0000256" key="7">
    <source>
        <dbReference type="ARBA" id="ARBA00023136"/>
    </source>
</evidence>
<feature type="repeat" description="Solcar" evidence="8">
    <location>
        <begin position="179"/>
        <end position="282"/>
    </location>
</feature>
<evidence type="ECO:0000256" key="1">
    <source>
        <dbReference type="ARBA" id="ARBA00004225"/>
    </source>
</evidence>
<keyword evidence="6" id="KW-0496">Mitochondrion</keyword>
<dbReference type="PROSITE" id="PS50920">
    <property type="entry name" value="SOLCAR"/>
    <property type="match status" value="3"/>
</dbReference>
<evidence type="ECO:0000256" key="2">
    <source>
        <dbReference type="ARBA" id="ARBA00022448"/>
    </source>
</evidence>
<gene>
    <name evidence="11" type="ORF">BCR39DRAFT_547988</name>
</gene>
<keyword evidence="4" id="KW-0677">Repeat</keyword>
<accession>A0A1Y2AP48</accession>
<dbReference type="AlphaFoldDB" id="A0A1Y2AP48"/>
<comment type="similarity">
    <text evidence="9">Belongs to the mitochondrial carrier (TC 2.A.29) family.</text>
</comment>
<feature type="repeat" description="Solcar" evidence="8">
    <location>
        <begin position="297"/>
        <end position="387"/>
    </location>
</feature>
<evidence type="ECO:0000256" key="10">
    <source>
        <dbReference type="SAM" id="MobiDB-lite"/>
    </source>
</evidence>
<evidence type="ECO:0000256" key="3">
    <source>
        <dbReference type="ARBA" id="ARBA00022692"/>
    </source>
</evidence>
<feature type="region of interest" description="Disordered" evidence="10">
    <location>
        <begin position="1"/>
        <end position="49"/>
    </location>
</feature>